<keyword evidence="3" id="KW-0560">Oxidoreductase</keyword>
<dbReference type="PANTHER" id="PTHR45444:SF3">
    <property type="entry name" value="XANTHINE DEHYDROGENASE"/>
    <property type="match status" value="1"/>
</dbReference>
<evidence type="ECO:0000313" key="8">
    <source>
        <dbReference type="Proteomes" id="UP000663879"/>
    </source>
</evidence>
<feature type="non-terminal residue" evidence="7">
    <location>
        <position position="179"/>
    </location>
</feature>
<dbReference type="FunFam" id="3.10.20.30:FF:000015">
    <property type="entry name" value="Aldehyde oxidase 1"/>
    <property type="match status" value="1"/>
</dbReference>
<protein>
    <recommendedName>
        <fullName evidence="6">2Fe-2S ferredoxin-type domain-containing protein</fullName>
    </recommendedName>
</protein>
<reference evidence="7" key="1">
    <citation type="submission" date="2021-02" db="EMBL/GenBank/DDBJ databases">
        <authorList>
            <person name="Nowell W R."/>
        </authorList>
    </citation>
    <scope>NUCLEOTIDE SEQUENCE</scope>
    <source>
        <strain evidence="7">Ploen Becks lab</strain>
    </source>
</reference>
<proteinExistence type="predicted"/>
<dbReference type="GO" id="GO:0051537">
    <property type="term" value="F:2 iron, 2 sulfur cluster binding"/>
    <property type="evidence" value="ECO:0007669"/>
    <property type="project" value="UniProtKB-KW"/>
</dbReference>
<comment type="caution">
    <text evidence="7">The sequence shown here is derived from an EMBL/GenBank/DDBJ whole genome shotgun (WGS) entry which is preliminary data.</text>
</comment>
<dbReference type="AlphaFoldDB" id="A0A814GA10"/>
<keyword evidence="1" id="KW-0001">2Fe-2S</keyword>
<evidence type="ECO:0000313" key="7">
    <source>
        <dbReference type="EMBL" id="CAF0993514.1"/>
    </source>
</evidence>
<accession>A0A814GA10</accession>
<keyword evidence="5" id="KW-0411">Iron-sulfur</keyword>
<dbReference type="InterPro" id="IPR036884">
    <property type="entry name" value="2Fe-2S-bd_dom_sf"/>
</dbReference>
<evidence type="ECO:0000256" key="3">
    <source>
        <dbReference type="ARBA" id="ARBA00023002"/>
    </source>
</evidence>
<dbReference type="Pfam" id="PF00111">
    <property type="entry name" value="Fer2"/>
    <property type="match status" value="1"/>
</dbReference>
<name>A0A814GA10_9BILA</name>
<dbReference type="EMBL" id="CAJNOC010003685">
    <property type="protein sequence ID" value="CAF0993514.1"/>
    <property type="molecule type" value="Genomic_DNA"/>
</dbReference>
<dbReference type="PROSITE" id="PS00197">
    <property type="entry name" value="2FE2S_FER_1"/>
    <property type="match status" value="1"/>
</dbReference>
<dbReference type="Gene3D" id="1.10.150.120">
    <property type="entry name" value="[2Fe-2S]-binding domain"/>
    <property type="match status" value="1"/>
</dbReference>
<dbReference type="InterPro" id="IPR036010">
    <property type="entry name" value="2Fe-2S_ferredoxin-like_sf"/>
</dbReference>
<dbReference type="Pfam" id="PF01799">
    <property type="entry name" value="Fer2_2"/>
    <property type="match status" value="1"/>
</dbReference>
<dbReference type="Proteomes" id="UP000663879">
    <property type="component" value="Unassembled WGS sequence"/>
</dbReference>
<dbReference type="InterPro" id="IPR006058">
    <property type="entry name" value="2Fe2S_fd_BS"/>
</dbReference>
<evidence type="ECO:0000256" key="2">
    <source>
        <dbReference type="ARBA" id="ARBA00022723"/>
    </source>
</evidence>
<dbReference type="InterPro" id="IPR012675">
    <property type="entry name" value="Beta-grasp_dom_sf"/>
</dbReference>
<dbReference type="OrthoDB" id="8300278at2759"/>
<evidence type="ECO:0000256" key="5">
    <source>
        <dbReference type="ARBA" id="ARBA00023014"/>
    </source>
</evidence>
<dbReference type="PANTHER" id="PTHR45444">
    <property type="entry name" value="XANTHINE DEHYDROGENASE"/>
    <property type="match status" value="1"/>
</dbReference>
<gene>
    <name evidence="7" type="ORF">OXX778_LOCUS16038</name>
</gene>
<keyword evidence="2" id="KW-0479">Metal-binding</keyword>
<evidence type="ECO:0000256" key="1">
    <source>
        <dbReference type="ARBA" id="ARBA00022714"/>
    </source>
</evidence>
<dbReference type="SUPFAM" id="SSF47741">
    <property type="entry name" value="CO dehydrogenase ISP C-domain like"/>
    <property type="match status" value="1"/>
</dbReference>
<evidence type="ECO:0000256" key="4">
    <source>
        <dbReference type="ARBA" id="ARBA00023004"/>
    </source>
</evidence>
<dbReference type="Gene3D" id="3.10.20.30">
    <property type="match status" value="1"/>
</dbReference>
<dbReference type="GO" id="GO:0005506">
    <property type="term" value="F:iron ion binding"/>
    <property type="evidence" value="ECO:0007669"/>
    <property type="project" value="InterPro"/>
</dbReference>
<dbReference type="InterPro" id="IPR002888">
    <property type="entry name" value="2Fe-2S-bd"/>
</dbReference>
<sequence length="179" mass="19730">MVEFLLPDYSNTIEFYVNSDLKRLSDLDPRTTLLAYLRDYGYTGTKYGCGEGGCGACTIVVAEYDSSKKMVNYISANSCLLPLCSLNKKQIITIEGIGNPEKPNPIQKRFAQGNSSQCGFCTPGIIMSFYALLKINPKPSNDDIEESFDGNLCRCTGYRPILESAKSFSSENCSENNCS</sequence>
<dbReference type="SUPFAM" id="SSF54292">
    <property type="entry name" value="2Fe-2S ferredoxin-like"/>
    <property type="match status" value="1"/>
</dbReference>
<dbReference type="InterPro" id="IPR016208">
    <property type="entry name" value="Ald_Oxase/xanthine_DH-like"/>
</dbReference>
<keyword evidence="4" id="KW-0408">Iron</keyword>
<feature type="domain" description="2Fe-2S ferredoxin-type" evidence="6">
    <location>
        <begin position="11"/>
        <end position="97"/>
    </location>
</feature>
<organism evidence="7 8">
    <name type="scientific">Brachionus calyciflorus</name>
    <dbReference type="NCBI Taxonomy" id="104777"/>
    <lineage>
        <taxon>Eukaryota</taxon>
        <taxon>Metazoa</taxon>
        <taxon>Spiralia</taxon>
        <taxon>Gnathifera</taxon>
        <taxon>Rotifera</taxon>
        <taxon>Eurotatoria</taxon>
        <taxon>Monogononta</taxon>
        <taxon>Pseudotrocha</taxon>
        <taxon>Ploima</taxon>
        <taxon>Brachionidae</taxon>
        <taxon>Brachionus</taxon>
    </lineage>
</organism>
<keyword evidence="8" id="KW-1185">Reference proteome</keyword>
<dbReference type="GO" id="GO:0016491">
    <property type="term" value="F:oxidoreductase activity"/>
    <property type="evidence" value="ECO:0007669"/>
    <property type="project" value="UniProtKB-KW"/>
</dbReference>
<evidence type="ECO:0000259" key="6">
    <source>
        <dbReference type="PROSITE" id="PS51085"/>
    </source>
</evidence>
<dbReference type="InterPro" id="IPR001041">
    <property type="entry name" value="2Fe-2S_ferredoxin-type"/>
</dbReference>
<dbReference type="PROSITE" id="PS51085">
    <property type="entry name" value="2FE2S_FER_2"/>
    <property type="match status" value="1"/>
</dbReference>